<evidence type="ECO:0000256" key="1">
    <source>
        <dbReference type="SAM" id="MobiDB-lite"/>
    </source>
</evidence>
<evidence type="ECO:0000313" key="3">
    <source>
        <dbReference type="EMBL" id="EAY78041.1"/>
    </source>
</evidence>
<feature type="region of interest" description="Disordered" evidence="1">
    <location>
        <begin position="1"/>
        <end position="20"/>
    </location>
</feature>
<dbReference type="Gramene" id="BGIOSGA032697-TA">
    <property type="protein sequence ID" value="BGIOSGA032697-PA"/>
    <property type="gene ID" value="BGIOSGA032697"/>
</dbReference>
<feature type="domain" description="DUF6598" evidence="2">
    <location>
        <begin position="123"/>
        <end position="175"/>
    </location>
</feature>
<evidence type="ECO:0000313" key="4">
    <source>
        <dbReference type="Proteomes" id="UP000007015"/>
    </source>
</evidence>
<dbReference type="AlphaFoldDB" id="A2Z607"/>
<dbReference type="PANTHER" id="PTHR33065">
    <property type="entry name" value="OS07G0486400 PROTEIN"/>
    <property type="match status" value="1"/>
</dbReference>
<dbReference type="PANTHER" id="PTHR33065:SF19">
    <property type="entry name" value="OS11G0130700 PROTEIN"/>
    <property type="match status" value="1"/>
</dbReference>
<dbReference type="Pfam" id="PF20241">
    <property type="entry name" value="DUF6598"/>
    <property type="match status" value="1"/>
</dbReference>
<dbReference type="Proteomes" id="UP000007015">
    <property type="component" value="Chromosome 10"/>
</dbReference>
<evidence type="ECO:0000259" key="2">
    <source>
        <dbReference type="Pfam" id="PF20241"/>
    </source>
</evidence>
<name>A2Z607_ORYSI</name>
<keyword evidence="4" id="KW-1185">Reference proteome</keyword>
<protein>
    <recommendedName>
        <fullName evidence="2">DUF6598 domain-containing protein</fullName>
    </recommendedName>
</protein>
<dbReference type="InterPro" id="IPR046533">
    <property type="entry name" value="DUF6598"/>
</dbReference>
<dbReference type="HOGENOM" id="CLU_128020_0_0_1"/>
<reference evidence="3 4" key="1">
    <citation type="journal article" date="2005" name="PLoS Biol.">
        <title>The genomes of Oryza sativa: a history of duplications.</title>
        <authorList>
            <person name="Yu J."/>
            <person name="Wang J."/>
            <person name="Lin W."/>
            <person name="Li S."/>
            <person name="Li H."/>
            <person name="Zhou J."/>
            <person name="Ni P."/>
            <person name="Dong W."/>
            <person name="Hu S."/>
            <person name="Zeng C."/>
            <person name="Zhang J."/>
            <person name="Zhang Y."/>
            <person name="Li R."/>
            <person name="Xu Z."/>
            <person name="Li S."/>
            <person name="Li X."/>
            <person name="Zheng H."/>
            <person name="Cong L."/>
            <person name="Lin L."/>
            <person name="Yin J."/>
            <person name="Geng J."/>
            <person name="Li G."/>
            <person name="Shi J."/>
            <person name="Liu J."/>
            <person name="Lv H."/>
            <person name="Li J."/>
            <person name="Wang J."/>
            <person name="Deng Y."/>
            <person name="Ran L."/>
            <person name="Shi X."/>
            <person name="Wang X."/>
            <person name="Wu Q."/>
            <person name="Li C."/>
            <person name="Ren X."/>
            <person name="Wang J."/>
            <person name="Wang X."/>
            <person name="Li D."/>
            <person name="Liu D."/>
            <person name="Zhang X."/>
            <person name="Ji Z."/>
            <person name="Zhao W."/>
            <person name="Sun Y."/>
            <person name="Zhang Z."/>
            <person name="Bao J."/>
            <person name="Han Y."/>
            <person name="Dong L."/>
            <person name="Ji J."/>
            <person name="Chen P."/>
            <person name="Wu S."/>
            <person name="Liu J."/>
            <person name="Xiao Y."/>
            <person name="Bu D."/>
            <person name="Tan J."/>
            <person name="Yang L."/>
            <person name="Ye C."/>
            <person name="Zhang J."/>
            <person name="Xu J."/>
            <person name="Zhou Y."/>
            <person name="Yu Y."/>
            <person name="Zhang B."/>
            <person name="Zhuang S."/>
            <person name="Wei H."/>
            <person name="Liu B."/>
            <person name="Lei M."/>
            <person name="Yu H."/>
            <person name="Li Y."/>
            <person name="Xu H."/>
            <person name="Wei S."/>
            <person name="He X."/>
            <person name="Fang L."/>
            <person name="Zhang Z."/>
            <person name="Zhang Y."/>
            <person name="Huang X."/>
            <person name="Su Z."/>
            <person name="Tong W."/>
            <person name="Li J."/>
            <person name="Tong Z."/>
            <person name="Li S."/>
            <person name="Ye J."/>
            <person name="Wang L."/>
            <person name="Fang L."/>
            <person name="Lei T."/>
            <person name="Chen C."/>
            <person name="Chen H."/>
            <person name="Xu Z."/>
            <person name="Li H."/>
            <person name="Huang H."/>
            <person name="Zhang F."/>
            <person name="Xu H."/>
            <person name="Li N."/>
            <person name="Zhao C."/>
            <person name="Li S."/>
            <person name="Dong L."/>
            <person name="Huang Y."/>
            <person name="Li L."/>
            <person name="Xi Y."/>
            <person name="Qi Q."/>
            <person name="Li W."/>
            <person name="Zhang B."/>
            <person name="Hu W."/>
            <person name="Zhang Y."/>
            <person name="Tian X."/>
            <person name="Jiao Y."/>
            <person name="Liang X."/>
            <person name="Jin J."/>
            <person name="Gao L."/>
            <person name="Zheng W."/>
            <person name="Hao B."/>
            <person name="Liu S."/>
            <person name="Wang W."/>
            <person name="Yuan L."/>
            <person name="Cao M."/>
            <person name="McDermott J."/>
            <person name="Samudrala R."/>
            <person name="Wang J."/>
            <person name="Wong G.K."/>
            <person name="Yang H."/>
        </authorList>
    </citation>
    <scope>NUCLEOTIDE SEQUENCE [LARGE SCALE GENOMIC DNA]</scope>
    <source>
        <strain evidence="4">cv. 93-11</strain>
    </source>
</reference>
<gene>
    <name evidence="3" type="ORF">OsI_33082</name>
</gene>
<proteinExistence type="predicted"/>
<sequence>MAVALAASPDRSMGRESRFRHGWRSLTSSSEEKGALKDVLAAAMLKNRNDNEKKRSRRRKPGITILKNSGHRDGSIFKGNRGWKIDFRIANPNETQFEAMMLSDPGDCKPDEIACVMHQPCPMLQIFSLKLAKTSIDRFPVELYGYIAVRDLMDPLHNYVVRRSRDDTIAVKPTVEYWQHFSLSIFKAGYNFATLY</sequence>
<accession>A2Z607</accession>
<dbReference type="OMA" id="KPTVEYW"/>
<dbReference type="EMBL" id="CM000135">
    <property type="protein sequence ID" value="EAY78041.1"/>
    <property type="molecule type" value="Genomic_DNA"/>
</dbReference>
<organism evidence="3 4">
    <name type="scientific">Oryza sativa subsp. indica</name>
    <name type="common">Rice</name>
    <dbReference type="NCBI Taxonomy" id="39946"/>
    <lineage>
        <taxon>Eukaryota</taxon>
        <taxon>Viridiplantae</taxon>
        <taxon>Streptophyta</taxon>
        <taxon>Embryophyta</taxon>
        <taxon>Tracheophyta</taxon>
        <taxon>Spermatophyta</taxon>
        <taxon>Magnoliopsida</taxon>
        <taxon>Liliopsida</taxon>
        <taxon>Poales</taxon>
        <taxon>Poaceae</taxon>
        <taxon>BOP clade</taxon>
        <taxon>Oryzoideae</taxon>
        <taxon>Oryzeae</taxon>
        <taxon>Oryzinae</taxon>
        <taxon>Oryza</taxon>
        <taxon>Oryza sativa</taxon>
    </lineage>
</organism>